<evidence type="ECO:0000313" key="3">
    <source>
        <dbReference type="Proteomes" id="UP000235916"/>
    </source>
</evidence>
<dbReference type="EMBL" id="POSP01000001">
    <property type="protein sequence ID" value="PND40141.1"/>
    <property type="molecule type" value="Genomic_DNA"/>
</dbReference>
<gene>
    <name evidence="2" type="ORF">C1O66_01775</name>
</gene>
<feature type="transmembrane region" description="Helical" evidence="1">
    <location>
        <begin position="69"/>
        <end position="90"/>
    </location>
</feature>
<dbReference type="OrthoDB" id="5973229at2"/>
<keyword evidence="1" id="KW-0812">Transmembrane</keyword>
<feature type="transmembrane region" description="Helical" evidence="1">
    <location>
        <begin position="20"/>
        <end position="44"/>
    </location>
</feature>
<protein>
    <recommendedName>
        <fullName evidence="4">DUF502 domain-containing protein</fullName>
    </recommendedName>
</protein>
<dbReference type="PANTHER" id="PTHR31876:SF26">
    <property type="entry name" value="PROTEIN LIKE COV 2"/>
    <property type="match status" value="1"/>
</dbReference>
<dbReference type="AlphaFoldDB" id="A0A2N8L358"/>
<proteinExistence type="predicted"/>
<dbReference type="RefSeq" id="WP_102766276.1">
    <property type="nucleotide sequence ID" value="NZ_CP124551.1"/>
</dbReference>
<keyword evidence="1" id="KW-0472">Membrane</keyword>
<evidence type="ECO:0000313" key="2">
    <source>
        <dbReference type="EMBL" id="PND40141.1"/>
    </source>
</evidence>
<dbReference type="InterPro" id="IPR007462">
    <property type="entry name" value="COV1-like"/>
</dbReference>
<dbReference type="PANTHER" id="PTHR31876">
    <property type="entry name" value="COV-LIKE PROTEIN 1"/>
    <property type="match status" value="1"/>
</dbReference>
<keyword evidence="3" id="KW-1185">Reference proteome</keyword>
<dbReference type="Proteomes" id="UP000235916">
    <property type="component" value="Unassembled WGS sequence"/>
</dbReference>
<keyword evidence="1" id="KW-1133">Transmembrane helix</keyword>
<dbReference type="Pfam" id="PF04367">
    <property type="entry name" value="DUF502"/>
    <property type="match status" value="1"/>
</dbReference>
<sequence length="228" mass="24388">MPTPAPFAAQARRHVLRTFVTGFLTVLPLVATLVLLGWVMSLLMDYLGPKSVLGHALGRLGLRLTESPLAAYLIGLGLVLVFVYLLGLLVETQLQRRVKALLETLIARIPVISTVYDLLKRMIEMVSTRDEAGVRAMAPVWCHFGGIKPEGGVLVLGLLSSPEPVDIGGNAYLAVLVPTAPVPVGGGLLYLPRDWVRPAEIGMDGLSSLYVSMGVTTPEVLGSGKKAR</sequence>
<comment type="caution">
    <text evidence="2">The sequence shown here is derived from an EMBL/GenBank/DDBJ whole genome shotgun (WGS) entry which is preliminary data.</text>
</comment>
<evidence type="ECO:0000256" key="1">
    <source>
        <dbReference type="SAM" id="Phobius"/>
    </source>
</evidence>
<name>A0A2N8L358_9BURK</name>
<evidence type="ECO:0008006" key="4">
    <source>
        <dbReference type="Google" id="ProtNLM"/>
    </source>
</evidence>
<accession>A0A2N8L358</accession>
<reference evidence="2 3" key="1">
    <citation type="submission" date="2018-01" db="EMBL/GenBank/DDBJ databases">
        <title>Draft genome sequence of Paucibacter aquatile CR182 isolated from freshwater of the Nakdong River.</title>
        <authorList>
            <person name="Choi A."/>
            <person name="Chung E.J."/>
        </authorList>
    </citation>
    <scope>NUCLEOTIDE SEQUENCE [LARGE SCALE GENOMIC DNA]</scope>
    <source>
        <strain evidence="2 3">CR182</strain>
    </source>
</reference>
<organism evidence="2 3">
    <name type="scientific">Kinneretia aquatilis</name>
    <dbReference type="NCBI Taxonomy" id="2070761"/>
    <lineage>
        <taxon>Bacteria</taxon>
        <taxon>Pseudomonadati</taxon>
        <taxon>Pseudomonadota</taxon>
        <taxon>Betaproteobacteria</taxon>
        <taxon>Burkholderiales</taxon>
        <taxon>Sphaerotilaceae</taxon>
        <taxon>Roseateles</taxon>
    </lineage>
</organism>